<keyword evidence="7" id="KW-1185">Reference proteome</keyword>
<dbReference type="EMBL" id="BANB01000355">
    <property type="protein sequence ID" value="GAN77522.1"/>
    <property type="molecule type" value="Genomic_DNA"/>
</dbReference>
<dbReference type="InterPro" id="IPR011141">
    <property type="entry name" value="Polyketide_synthase_type-III"/>
</dbReference>
<proteinExistence type="inferred from homology"/>
<feature type="domain" description="Chalcone/stilbene synthase C-terminal" evidence="5">
    <location>
        <begin position="224"/>
        <end position="355"/>
    </location>
</feature>
<comment type="similarity">
    <text evidence="1">Belongs to the thiolase-like superfamily. Chalcone/stilbene synthases family.</text>
</comment>
<name>A0A0D6P760_9PROT</name>
<evidence type="ECO:0000259" key="4">
    <source>
        <dbReference type="Pfam" id="PF00195"/>
    </source>
</evidence>
<protein>
    <submittedName>
        <fullName evidence="6">Naringenin-chalcone synthase</fullName>
    </submittedName>
</protein>
<dbReference type="PIRSF" id="PIRSF000451">
    <property type="entry name" value="PKS_III"/>
    <property type="match status" value="1"/>
</dbReference>
<reference evidence="6 7" key="1">
    <citation type="submission" date="2012-11" db="EMBL/GenBank/DDBJ databases">
        <title>Whole genome sequence of Acidisphaera rubrifaciens HS-AP3.</title>
        <authorList>
            <person name="Azuma Y."/>
            <person name="Higashiura N."/>
            <person name="Hirakawa H."/>
            <person name="Matsushita K."/>
        </authorList>
    </citation>
    <scope>NUCLEOTIDE SEQUENCE [LARGE SCALE GENOMIC DNA]</scope>
    <source>
        <strain evidence="6 7">HS-AP3</strain>
    </source>
</reference>
<feature type="active site" description="Acyl-thioester intermediate" evidence="3">
    <location>
        <position position="151"/>
    </location>
</feature>
<evidence type="ECO:0000313" key="6">
    <source>
        <dbReference type="EMBL" id="GAN77522.1"/>
    </source>
</evidence>
<dbReference type="GO" id="GO:0030639">
    <property type="term" value="P:polyketide biosynthetic process"/>
    <property type="evidence" value="ECO:0007669"/>
    <property type="project" value="TreeGrafter"/>
</dbReference>
<dbReference type="CDD" id="cd00831">
    <property type="entry name" value="CHS_like"/>
    <property type="match status" value="1"/>
</dbReference>
<dbReference type="SUPFAM" id="SSF53901">
    <property type="entry name" value="Thiolase-like"/>
    <property type="match status" value="1"/>
</dbReference>
<dbReference type="Gene3D" id="3.40.47.10">
    <property type="match status" value="2"/>
</dbReference>
<evidence type="ECO:0000256" key="1">
    <source>
        <dbReference type="ARBA" id="ARBA00005531"/>
    </source>
</evidence>
<evidence type="ECO:0000313" key="7">
    <source>
        <dbReference type="Proteomes" id="UP000032680"/>
    </source>
</evidence>
<dbReference type="GO" id="GO:0016747">
    <property type="term" value="F:acyltransferase activity, transferring groups other than amino-acyl groups"/>
    <property type="evidence" value="ECO:0007669"/>
    <property type="project" value="InterPro"/>
</dbReference>
<dbReference type="InterPro" id="IPR016039">
    <property type="entry name" value="Thiolase-like"/>
</dbReference>
<dbReference type="PANTHER" id="PTHR11877:SF46">
    <property type="entry name" value="TYPE III POLYKETIDE SYNTHASE A"/>
    <property type="match status" value="1"/>
</dbReference>
<evidence type="ECO:0000259" key="5">
    <source>
        <dbReference type="Pfam" id="PF02797"/>
    </source>
</evidence>
<keyword evidence="2" id="KW-0808">Transferase</keyword>
<sequence length="356" mass="38554">MTRAFLNRVGTAVPAHDIHAAFVAFGCGVLDDPHARALFARMADMADIHHRYAVIEPGPLPRDRVLDADGFYTRGAFPGTQARMERFEHEARALALRAAAALDLGGERDRITHLVLACCTGFTAPGLEFQLMQALGLPSSVERTIVGFMGCFAAVNALRLARHFVRSEPRARVLVVNVELSSLHLQEAWELEKMLSFLLFGDGATAALVTADPVGIELDAFRTVVIPRTDDMITWHIGDTGFLMHLSGQVPGRIRRFLRAEGEGLIAPHTPRDLAHWAVHAGGRSILDAVQHGLGLGPDALAHSRGVLRDYGNMSSATLMFVLDRLLRAGGPPGDGMAMAFGPGLTVESFRFRTVG</sequence>
<evidence type="ECO:0000256" key="3">
    <source>
        <dbReference type="PIRSR" id="PIRSR000451-1"/>
    </source>
</evidence>
<organism evidence="6 7">
    <name type="scientific">Acidisphaera rubrifaciens HS-AP3</name>
    <dbReference type="NCBI Taxonomy" id="1231350"/>
    <lineage>
        <taxon>Bacteria</taxon>
        <taxon>Pseudomonadati</taxon>
        <taxon>Pseudomonadota</taxon>
        <taxon>Alphaproteobacteria</taxon>
        <taxon>Acetobacterales</taxon>
        <taxon>Acetobacteraceae</taxon>
        <taxon>Acidisphaera</taxon>
    </lineage>
</organism>
<dbReference type="PANTHER" id="PTHR11877">
    <property type="entry name" value="HYDROXYMETHYLGLUTARYL-COA SYNTHASE"/>
    <property type="match status" value="1"/>
</dbReference>
<dbReference type="InterPro" id="IPR012328">
    <property type="entry name" value="Chalcone/stilbene_synt_C"/>
</dbReference>
<dbReference type="Proteomes" id="UP000032680">
    <property type="component" value="Unassembled WGS sequence"/>
</dbReference>
<dbReference type="InterPro" id="IPR001099">
    <property type="entry name" value="Chalcone/stilbene_synt_N"/>
</dbReference>
<dbReference type="AlphaFoldDB" id="A0A0D6P760"/>
<comment type="caution">
    <text evidence="6">The sequence shown here is derived from an EMBL/GenBank/DDBJ whole genome shotgun (WGS) entry which is preliminary data.</text>
</comment>
<dbReference type="OrthoDB" id="9786288at2"/>
<evidence type="ECO:0000256" key="2">
    <source>
        <dbReference type="ARBA" id="ARBA00022679"/>
    </source>
</evidence>
<dbReference type="Pfam" id="PF00195">
    <property type="entry name" value="Chal_sti_synt_N"/>
    <property type="match status" value="1"/>
</dbReference>
<accession>A0A0D6P760</accession>
<dbReference type="Pfam" id="PF02797">
    <property type="entry name" value="Chal_sti_synt_C"/>
    <property type="match status" value="1"/>
</dbReference>
<dbReference type="RefSeq" id="WP_048861645.1">
    <property type="nucleotide sequence ID" value="NZ_BANB01000355.1"/>
</dbReference>
<gene>
    <name evidence="6" type="ORF">Asru_0355_01</name>
</gene>
<feature type="domain" description="Chalcone/stilbene synthase N-terminal" evidence="4">
    <location>
        <begin position="6"/>
        <end position="213"/>
    </location>
</feature>